<accession>T1L3H2</accession>
<dbReference type="HOGENOM" id="CLU_3280148_0_0_1"/>
<dbReference type="AlphaFoldDB" id="T1L3H2"/>
<dbReference type="Proteomes" id="UP000015104">
    <property type="component" value="Unassembled WGS sequence"/>
</dbReference>
<organism evidence="1 2">
    <name type="scientific">Tetranychus urticae</name>
    <name type="common">Two-spotted spider mite</name>
    <dbReference type="NCBI Taxonomy" id="32264"/>
    <lineage>
        <taxon>Eukaryota</taxon>
        <taxon>Metazoa</taxon>
        <taxon>Ecdysozoa</taxon>
        <taxon>Arthropoda</taxon>
        <taxon>Chelicerata</taxon>
        <taxon>Arachnida</taxon>
        <taxon>Acari</taxon>
        <taxon>Acariformes</taxon>
        <taxon>Trombidiformes</taxon>
        <taxon>Prostigmata</taxon>
        <taxon>Eleutherengona</taxon>
        <taxon>Raphignathae</taxon>
        <taxon>Tetranychoidea</taxon>
        <taxon>Tetranychidae</taxon>
        <taxon>Tetranychus</taxon>
    </lineage>
</organism>
<protein>
    <submittedName>
        <fullName evidence="1">Uncharacterized protein</fullName>
    </submittedName>
</protein>
<evidence type="ECO:0000313" key="1">
    <source>
        <dbReference type="EnsemblMetazoa" id="tetur35g01510.1"/>
    </source>
</evidence>
<proteinExistence type="predicted"/>
<reference evidence="1" key="2">
    <citation type="submission" date="2015-06" db="UniProtKB">
        <authorList>
            <consortium name="EnsemblMetazoa"/>
        </authorList>
    </citation>
    <scope>IDENTIFICATION</scope>
</reference>
<dbReference type="EnsemblMetazoa" id="tetur35g01510.1">
    <property type="protein sequence ID" value="tetur35g01510.1"/>
    <property type="gene ID" value="tetur35g01510"/>
</dbReference>
<reference evidence="2" key="1">
    <citation type="submission" date="2011-08" db="EMBL/GenBank/DDBJ databases">
        <authorList>
            <person name="Rombauts S."/>
        </authorList>
    </citation>
    <scope>NUCLEOTIDE SEQUENCE</scope>
    <source>
        <strain evidence="2">London</strain>
    </source>
</reference>
<keyword evidence="2" id="KW-1185">Reference proteome</keyword>
<dbReference type="EMBL" id="CAEY01001020">
    <property type="status" value="NOT_ANNOTATED_CDS"/>
    <property type="molecule type" value="Genomic_DNA"/>
</dbReference>
<evidence type="ECO:0000313" key="2">
    <source>
        <dbReference type="Proteomes" id="UP000015104"/>
    </source>
</evidence>
<sequence>MVALIMHIHFHAKRVAGKKYEANYWTQERVQGMTITSLATY</sequence>
<name>T1L3H2_TETUR</name>